<gene>
    <name evidence="2" type="ORF">EAH_00050870</name>
</gene>
<dbReference type="VEuPathDB" id="ToxoDB:EAH_00050870"/>
<name>U6GL98_EIMAC</name>
<dbReference type="Proteomes" id="UP000018050">
    <property type="component" value="Unassembled WGS sequence"/>
</dbReference>
<accession>U6GL98</accession>
<dbReference type="EMBL" id="HG671189">
    <property type="protein sequence ID" value="CDI80357.1"/>
    <property type="molecule type" value="Genomic_DNA"/>
</dbReference>
<feature type="region of interest" description="Disordered" evidence="1">
    <location>
        <begin position="20"/>
        <end position="50"/>
    </location>
</feature>
<evidence type="ECO:0000256" key="1">
    <source>
        <dbReference type="SAM" id="MobiDB-lite"/>
    </source>
</evidence>
<dbReference type="AlphaFoldDB" id="U6GL98"/>
<reference evidence="2" key="2">
    <citation type="submission" date="2013-10" db="EMBL/GenBank/DDBJ databases">
        <authorList>
            <person name="Aslett M."/>
        </authorList>
    </citation>
    <scope>NUCLEOTIDE SEQUENCE</scope>
    <source>
        <strain evidence="2">Houghton</strain>
    </source>
</reference>
<feature type="compositionally biased region" description="Low complexity" evidence="1">
    <location>
        <begin position="31"/>
        <end position="50"/>
    </location>
</feature>
<organism evidence="2 3">
    <name type="scientific">Eimeria acervulina</name>
    <name type="common">Coccidian parasite</name>
    <dbReference type="NCBI Taxonomy" id="5801"/>
    <lineage>
        <taxon>Eukaryota</taxon>
        <taxon>Sar</taxon>
        <taxon>Alveolata</taxon>
        <taxon>Apicomplexa</taxon>
        <taxon>Conoidasida</taxon>
        <taxon>Coccidia</taxon>
        <taxon>Eucoccidiorida</taxon>
        <taxon>Eimeriorina</taxon>
        <taxon>Eimeriidae</taxon>
        <taxon>Eimeria</taxon>
    </lineage>
</organism>
<evidence type="ECO:0000313" key="2">
    <source>
        <dbReference type="EMBL" id="CDI80357.1"/>
    </source>
</evidence>
<sequence>MPNRLVGIYKTFDATKSVTLDPSRITEADKQQQQQQEQQQQEEQQQQQKQQELLQLQMVPAGVSVVP</sequence>
<proteinExistence type="predicted"/>
<evidence type="ECO:0000313" key="3">
    <source>
        <dbReference type="Proteomes" id="UP000018050"/>
    </source>
</evidence>
<keyword evidence="3" id="KW-1185">Reference proteome</keyword>
<reference evidence="2" key="1">
    <citation type="submission" date="2013-10" db="EMBL/GenBank/DDBJ databases">
        <title>Genomic analysis of the causative agents of coccidiosis in chickens.</title>
        <authorList>
            <person name="Reid A.J."/>
            <person name="Blake D."/>
            <person name="Billington K."/>
            <person name="Browne H."/>
            <person name="Dunn M."/>
            <person name="Hung S."/>
            <person name="Kawahara F."/>
            <person name="Miranda-Saavedra D."/>
            <person name="Mourier T."/>
            <person name="Nagra H."/>
            <person name="Otto T.D."/>
            <person name="Rawlings N."/>
            <person name="Sanchez A."/>
            <person name="Sanders M."/>
            <person name="Subramaniam C."/>
            <person name="Tay Y."/>
            <person name="Dear P."/>
            <person name="Doerig C."/>
            <person name="Gruber A."/>
            <person name="Parkinson J."/>
            <person name="Shirley M."/>
            <person name="Wan K.L."/>
            <person name="Berriman M."/>
            <person name="Tomley F."/>
            <person name="Pain A."/>
        </authorList>
    </citation>
    <scope>NUCLEOTIDE SEQUENCE</scope>
    <source>
        <strain evidence="2">Houghton</strain>
    </source>
</reference>
<dbReference type="GeneID" id="25273157"/>
<dbReference type="RefSeq" id="XP_013249676.1">
    <property type="nucleotide sequence ID" value="XM_013394222.1"/>
</dbReference>
<protein>
    <submittedName>
        <fullName evidence="2">Uncharacterized protein</fullName>
    </submittedName>
</protein>